<reference evidence="1" key="1">
    <citation type="submission" date="2021-09" db="EMBL/GenBank/DDBJ databases">
        <title>Genome of Aequorivita sp. strain F47161.</title>
        <authorList>
            <person name="Wang Y."/>
        </authorList>
    </citation>
    <scope>NUCLEOTIDE SEQUENCE</scope>
    <source>
        <strain evidence="1">F47161</strain>
    </source>
</reference>
<dbReference type="AlphaFoldDB" id="A0A9X1U4L9"/>
<evidence type="ECO:0000313" key="2">
    <source>
        <dbReference type="Proteomes" id="UP001139461"/>
    </source>
</evidence>
<evidence type="ECO:0000313" key="1">
    <source>
        <dbReference type="EMBL" id="MCG2420437.1"/>
    </source>
</evidence>
<comment type="caution">
    <text evidence="1">The sequence shown here is derived from an EMBL/GenBank/DDBJ whole genome shotgun (WGS) entry which is preliminary data.</text>
</comment>
<organism evidence="1 2">
    <name type="scientific">Aequorivita vitellina</name>
    <dbReference type="NCBI Taxonomy" id="2874475"/>
    <lineage>
        <taxon>Bacteria</taxon>
        <taxon>Pseudomonadati</taxon>
        <taxon>Bacteroidota</taxon>
        <taxon>Flavobacteriia</taxon>
        <taxon>Flavobacteriales</taxon>
        <taxon>Flavobacteriaceae</taxon>
        <taxon>Aequorivita</taxon>
    </lineage>
</organism>
<evidence type="ECO:0008006" key="3">
    <source>
        <dbReference type="Google" id="ProtNLM"/>
    </source>
</evidence>
<accession>A0A9X1U4L9</accession>
<protein>
    <recommendedName>
        <fullName evidence="3">DUF4468 domain-containing protein</fullName>
    </recommendedName>
</protein>
<dbReference type="PROSITE" id="PS51257">
    <property type="entry name" value="PROKAR_LIPOPROTEIN"/>
    <property type="match status" value="1"/>
</dbReference>
<dbReference type="EMBL" id="JAIRBA010000048">
    <property type="protein sequence ID" value="MCG2420437.1"/>
    <property type="molecule type" value="Genomic_DNA"/>
</dbReference>
<gene>
    <name evidence="1" type="ORF">K8089_15530</name>
</gene>
<name>A0A9X1U4L9_9FLAO</name>
<dbReference type="Proteomes" id="UP001139461">
    <property type="component" value="Unassembled WGS sequence"/>
</dbReference>
<keyword evidence="2" id="KW-1185">Reference proteome</keyword>
<dbReference type="RefSeq" id="WP_237604211.1">
    <property type="nucleotide sequence ID" value="NZ_JAIRBA010000048.1"/>
</dbReference>
<sequence length="209" mass="24109">MKSFITTIFIITAFLSCKEGTREAIPIQTEPLAQKEPKTENNIKENDPTIQETKEWILSKLRQYHAYDITKVGGIAGIKETTTKRRFTKFSFLGGELLLSFHEIEKENDGRFELTKREYDATIDIPIGSLKAVVIKKINGTDKCNLEFYSESKNIQWVNHTEKFTEYRTAFGLGFDCNAEPDLEGRLQKAFNFLKTKHNKTFPKNPEPF</sequence>
<proteinExistence type="predicted"/>